<dbReference type="Pfam" id="PF02949">
    <property type="entry name" value="7tm_6"/>
    <property type="match status" value="1"/>
</dbReference>
<feature type="transmembrane region" description="Helical" evidence="10">
    <location>
        <begin position="269"/>
        <end position="288"/>
    </location>
</feature>
<keyword evidence="7 10" id="KW-0472">Membrane</keyword>
<keyword evidence="4 10" id="KW-0812">Transmembrane</keyword>
<feature type="transmembrane region" description="Helical" evidence="10">
    <location>
        <begin position="300"/>
        <end position="319"/>
    </location>
</feature>
<gene>
    <name evidence="11" type="ORF">DMN91_000165</name>
</gene>
<evidence type="ECO:0000256" key="1">
    <source>
        <dbReference type="ARBA" id="ARBA00004651"/>
    </source>
</evidence>
<evidence type="ECO:0000313" key="12">
    <source>
        <dbReference type="Proteomes" id="UP000279307"/>
    </source>
</evidence>
<evidence type="ECO:0000256" key="8">
    <source>
        <dbReference type="ARBA" id="ARBA00023170"/>
    </source>
</evidence>
<proteinExistence type="inferred from homology"/>
<feature type="transmembrane region" description="Helical" evidence="10">
    <location>
        <begin position="125"/>
        <end position="147"/>
    </location>
</feature>
<comment type="similarity">
    <text evidence="10">Belongs to the insect chemoreceptor superfamily. Heteromeric odorant receptor channel (TC 1.A.69) family.</text>
</comment>
<dbReference type="Proteomes" id="UP000279307">
    <property type="component" value="Chromosome 1"/>
</dbReference>
<dbReference type="GO" id="GO:0004984">
    <property type="term" value="F:olfactory receptor activity"/>
    <property type="evidence" value="ECO:0007669"/>
    <property type="project" value="InterPro"/>
</dbReference>
<organism evidence="11 12">
    <name type="scientific">Ooceraea biroi</name>
    <name type="common">Clonal raider ant</name>
    <name type="synonym">Cerapachys biroi</name>
    <dbReference type="NCBI Taxonomy" id="2015173"/>
    <lineage>
        <taxon>Eukaryota</taxon>
        <taxon>Metazoa</taxon>
        <taxon>Ecdysozoa</taxon>
        <taxon>Arthropoda</taxon>
        <taxon>Hexapoda</taxon>
        <taxon>Insecta</taxon>
        <taxon>Pterygota</taxon>
        <taxon>Neoptera</taxon>
        <taxon>Endopterygota</taxon>
        <taxon>Hymenoptera</taxon>
        <taxon>Apocrita</taxon>
        <taxon>Aculeata</taxon>
        <taxon>Formicoidea</taxon>
        <taxon>Formicidae</taxon>
        <taxon>Dorylinae</taxon>
        <taxon>Ooceraea</taxon>
    </lineage>
</organism>
<feature type="transmembrane region" description="Helical" evidence="10">
    <location>
        <begin position="30"/>
        <end position="50"/>
    </location>
</feature>
<dbReference type="GO" id="GO:0005549">
    <property type="term" value="F:odorant binding"/>
    <property type="evidence" value="ECO:0007669"/>
    <property type="project" value="InterPro"/>
</dbReference>
<evidence type="ECO:0000256" key="5">
    <source>
        <dbReference type="ARBA" id="ARBA00022725"/>
    </source>
</evidence>
<dbReference type="AlphaFoldDB" id="A0A3L8E0W2"/>
<comment type="subcellular location">
    <subcellularLocation>
        <location evidence="1 10">Cell membrane</location>
        <topology evidence="1 10">Multi-pass membrane protein</topology>
    </subcellularLocation>
</comment>
<evidence type="ECO:0000256" key="2">
    <source>
        <dbReference type="ARBA" id="ARBA00022475"/>
    </source>
</evidence>
<dbReference type="PANTHER" id="PTHR21137:SF35">
    <property type="entry name" value="ODORANT RECEPTOR 19A-RELATED"/>
    <property type="match status" value="1"/>
</dbReference>
<dbReference type="OrthoDB" id="7699053at2759"/>
<comment type="caution">
    <text evidence="11">The sequence shown here is derived from an EMBL/GenBank/DDBJ whole genome shotgun (WGS) entry which is preliminary data.</text>
</comment>
<sequence length="394" mass="45251">MKISVKERYFSFNRITLLIVGLWPYQQSGLARFPTTLCLSILISFVALMLSRLCFVEYSFEFTINLLCASTYFTFFVIKYISFWLNKEAIRYLLEQFQYIYNGLNDENEIAIYEKYGNIGKRITIGLIIVAVCNQSVLIAIQCWPYIFDVILPKNGTYAGRLLAVVSKYFAVQEKYSYLLLLHLNITSTVGSLVFLAIGAMLLSYEKHICGILRIASYRFEQAIMTTTLQSITLKNKTTIYKELICAIDIHRKATEFAKFLVSSMDRSLFVVIMVTVLCVSFNLYGIFHIESDKQEIEETLVHLILVCFVFAYMFLANYAGQEIMDYNNCVFLTVYNAPWYLAPLQIQKLILIVLQRSNKAFTLSIGGLFIISLECFASLASTSISYFTLMLSF</sequence>
<keyword evidence="3 10" id="KW-0716">Sensory transduction</keyword>
<reference evidence="11 12" key="1">
    <citation type="journal article" date="2018" name="Genome Res.">
        <title>The genomic architecture and molecular evolution of ant odorant receptors.</title>
        <authorList>
            <person name="McKenzie S.K."/>
            <person name="Kronauer D.J.C."/>
        </authorList>
    </citation>
    <scope>NUCLEOTIDE SEQUENCE [LARGE SCALE GENOMIC DNA]</scope>
    <source>
        <strain evidence="11">Clonal line C1</strain>
    </source>
</reference>
<evidence type="ECO:0000256" key="6">
    <source>
        <dbReference type="ARBA" id="ARBA00022989"/>
    </source>
</evidence>
<keyword evidence="8 10" id="KW-0675">Receptor</keyword>
<protein>
    <recommendedName>
        <fullName evidence="10">Odorant receptor</fullName>
    </recommendedName>
</protein>
<evidence type="ECO:0000256" key="4">
    <source>
        <dbReference type="ARBA" id="ARBA00022692"/>
    </source>
</evidence>
<dbReference type="GO" id="GO:0007165">
    <property type="term" value="P:signal transduction"/>
    <property type="evidence" value="ECO:0007669"/>
    <property type="project" value="UniProtKB-KW"/>
</dbReference>
<evidence type="ECO:0000256" key="7">
    <source>
        <dbReference type="ARBA" id="ARBA00023136"/>
    </source>
</evidence>
<dbReference type="EMBL" id="QOIP01000001">
    <property type="protein sequence ID" value="RLU26371.1"/>
    <property type="molecule type" value="Genomic_DNA"/>
</dbReference>
<feature type="transmembrane region" description="Helical" evidence="10">
    <location>
        <begin position="62"/>
        <end position="81"/>
    </location>
</feature>
<feature type="transmembrane region" description="Helical" evidence="10">
    <location>
        <begin position="178"/>
        <end position="205"/>
    </location>
</feature>
<keyword evidence="9 10" id="KW-0807">Transducer</keyword>
<feature type="transmembrane region" description="Helical" evidence="10">
    <location>
        <begin position="361"/>
        <end position="388"/>
    </location>
</feature>
<keyword evidence="5 10" id="KW-0552">Olfaction</keyword>
<dbReference type="GO" id="GO:0005886">
    <property type="term" value="C:plasma membrane"/>
    <property type="evidence" value="ECO:0007669"/>
    <property type="project" value="UniProtKB-SubCell"/>
</dbReference>
<dbReference type="PANTHER" id="PTHR21137">
    <property type="entry name" value="ODORANT RECEPTOR"/>
    <property type="match status" value="1"/>
</dbReference>
<evidence type="ECO:0000313" key="11">
    <source>
        <dbReference type="EMBL" id="RLU26371.1"/>
    </source>
</evidence>
<keyword evidence="6 10" id="KW-1133">Transmembrane helix</keyword>
<name>A0A3L8E0W2_OOCBI</name>
<evidence type="ECO:0000256" key="10">
    <source>
        <dbReference type="RuleBase" id="RU351113"/>
    </source>
</evidence>
<evidence type="ECO:0000256" key="3">
    <source>
        <dbReference type="ARBA" id="ARBA00022606"/>
    </source>
</evidence>
<dbReference type="InterPro" id="IPR004117">
    <property type="entry name" value="7tm6_olfct_rcpt"/>
</dbReference>
<accession>A0A3L8E0W2</accession>
<keyword evidence="2" id="KW-1003">Cell membrane</keyword>
<evidence type="ECO:0000256" key="9">
    <source>
        <dbReference type="ARBA" id="ARBA00023224"/>
    </source>
</evidence>